<dbReference type="InterPro" id="IPR013517">
    <property type="entry name" value="FG-GAP"/>
</dbReference>
<dbReference type="AlphaFoldDB" id="A0A516RCF0"/>
<dbReference type="PANTHER" id="PTHR46580">
    <property type="entry name" value="SENSOR KINASE-RELATED"/>
    <property type="match status" value="1"/>
</dbReference>
<dbReference type="SMART" id="SM00191">
    <property type="entry name" value="Int_alpha"/>
    <property type="match status" value="5"/>
</dbReference>
<organism evidence="6 7">
    <name type="scientific">Streptomyces spectabilis</name>
    <dbReference type="NCBI Taxonomy" id="68270"/>
    <lineage>
        <taxon>Bacteria</taxon>
        <taxon>Bacillati</taxon>
        <taxon>Actinomycetota</taxon>
        <taxon>Actinomycetes</taxon>
        <taxon>Kitasatosporales</taxon>
        <taxon>Streptomycetaceae</taxon>
        <taxon>Streptomyces</taxon>
    </lineage>
</organism>
<dbReference type="GO" id="GO:0008305">
    <property type="term" value="C:integrin complex"/>
    <property type="evidence" value="ECO:0007669"/>
    <property type="project" value="InterPro"/>
</dbReference>
<evidence type="ECO:0000313" key="6">
    <source>
        <dbReference type="EMBL" id="QDQ13330.1"/>
    </source>
</evidence>
<evidence type="ECO:0008006" key="8">
    <source>
        <dbReference type="Google" id="ProtNLM"/>
    </source>
</evidence>
<name>A0A516RCF0_STRST</name>
<evidence type="ECO:0000313" key="7">
    <source>
        <dbReference type="Proteomes" id="UP000316806"/>
    </source>
</evidence>
<dbReference type="RefSeq" id="WP_144320597.1">
    <property type="nucleotide sequence ID" value="NZ_CP040916.1"/>
</dbReference>
<keyword evidence="3" id="KW-0325">Glycoprotein</keyword>
<dbReference type="PANTHER" id="PTHR46580:SF4">
    <property type="entry name" value="ATP_GTP-BINDING PROTEIN"/>
    <property type="match status" value="1"/>
</dbReference>
<reference evidence="6 7" key="1">
    <citation type="journal article" date="2019" name="J. Ind. Microbiol. Biotechnol.">
        <title>The complete genomic sequence of Streptomyces spectabilis NRRL-2792 and identification of secondary metabolite biosynthetic gene clusters.</title>
        <authorList>
            <person name="Sinha A."/>
            <person name="Phillips-Salemka S."/>
            <person name="Niraula T.A."/>
            <person name="Short K.A."/>
            <person name="Niraula N.P."/>
        </authorList>
    </citation>
    <scope>NUCLEOTIDE SEQUENCE [LARGE SCALE GENOMIC DNA]</scope>
    <source>
        <strain evidence="6 7">NRRL 2792</strain>
    </source>
</reference>
<feature type="region of interest" description="Disordered" evidence="4">
    <location>
        <begin position="62"/>
        <end position="121"/>
    </location>
</feature>
<dbReference type="InterPro" id="IPR013519">
    <property type="entry name" value="Int_alpha_beta-p"/>
</dbReference>
<keyword evidence="2" id="KW-0677">Repeat</keyword>
<dbReference type="SUPFAM" id="SSF69318">
    <property type="entry name" value="Integrin alpha N-terminal domain"/>
    <property type="match status" value="1"/>
</dbReference>
<dbReference type="EMBL" id="CP040916">
    <property type="protein sequence ID" value="QDQ13330.1"/>
    <property type="molecule type" value="Genomic_DNA"/>
</dbReference>
<gene>
    <name evidence="6" type="ORF">FH965_24455</name>
</gene>
<dbReference type="Gene3D" id="2.130.10.130">
    <property type="entry name" value="Integrin alpha, N-terminal"/>
    <property type="match status" value="3"/>
</dbReference>
<dbReference type="PRINTS" id="PR01185">
    <property type="entry name" value="INTEGRINA"/>
</dbReference>
<dbReference type="PROSITE" id="PS51470">
    <property type="entry name" value="FG_GAP"/>
    <property type="match status" value="4"/>
</dbReference>
<accession>A0A516RCF0</accession>
<dbReference type="Pfam" id="PF01839">
    <property type="entry name" value="FG-GAP"/>
    <property type="match status" value="6"/>
</dbReference>
<sequence length="468" mass="45789">MTLKHKAWLAVGSVVLGGAAVSGAVPVAHAATGASDSADSTADLVAGMPRAGGTGAVNVLPGAPGGPDATARKHLTQSSPGVPGLDEPGDEWGAATAQGDLNGDGHPDLVIGAPGEDDTAGHKDRGAVTMLYGPDFASGTDMQLSEDFAYGGARFGSAVAVGDFDKDGKADVFAASTGTGGSWAARLSADKEAAGTITSAERAISFPAAASGDFNHDGYADVALTYRDAAGQAKAVWFRGTRSGLSRVGQLATRGGRSVAAADVNGDGYDDLVIGQPYTSESGAHAGGQVTVVNGGSGGLTSTGARTVHQATAGVPGAAEAGDAMGWSVAAADVDGDGCADVLTGAPGEDITRAGKARTDAGTSLLLKGSRTGLTGNGALAVSQDEPDIPGVTETGDRLGSSVALADFDGNGRADLAVGGEGEDKGDGTVLQLDTGSDGTVVRTSGVYYARAQLGTPAGAHLGQVLAP</sequence>
<feature type="chain" id="PRO_5021859116" description="VCBS repeat-containing protein" evidence="5">
    <location>
        <begin position="31"/>
        <end position="468"/>
    </location>
</feature>
<evidence type="ECO:0000256" key="3">
    <source>
        <dbReference type="ARBA" id="ARBA00023180"/>
    </source>
</evidence>
<dbReference type="GO" id="GO:0007155">
    <property type="term" value="P:cell adhesion"/>
    <property type="evidence" value="ECO:0007669"/>
    <property type="project" value="InterPro"/>
</dbReference>
<dbReference type="InterPro" id="IPR028994">
    <property type="entry name" value="Integrin_alpha_N"/>
</dbReference>
<protein>
    <recommendedName>
        <fullName evidence="8">VCBS repeat-containing protein</fullName>
    </recommendedName>
</protein>
<proteinExistence type="predicted"/>
<evidence type="ECO:0000256" key="4">
    <source>
        <dbReference type="SAM" id="MobiDB-lite"/>
    </source>
</evidence>
<evidence type="ECO:0000256" key="2">
    <source>
        <dbReference type="ARBA" id="ARBA00022737"/>
    </source>
</evidence>
<dbReference type="InterPro" id="IPR000413">
    <property type="entry name" value="Integrin_alpha"/>
</dbReference>
<dbReference type="Proteomes" id="UP000316806">
    <property type="component" value="Chromosome"/>
</dbReference>
<evidence type="ECO:0000256" key="5">
    <source>
        <dbReference type="SAM" id="SignalP"/>
    </source>
</evidence>
<feature type="signal peptide" evidence="5">
    <location>
        <begin position="1"/>
        <end position="30"/>
    </location>
</feature>
<keyword evidence="1 5" id="KW-0732">Signal</keyword>
<evidence type="ECO:0000256" key="1">
    <source>
        <dbReference type="ARBA" id="ARBA00022729"/>
    </source>
</evidence>